<protein>
    <recommendedName>
        <fullName evidence="1">Reverse transcriptase domain-containing protein</fullName>
    </recommendedName>
</protein>
<dbReference type="AlphaFoldDB" id="A0A3P6SE58"/>
<name>A0A3P6SE58_DIBLA</name>
<evidence type="ECO:0000313" key="3">
    <source>
        <dbReference type="Proteomes" id="UP000281553"/>
    </source>
</evidence>
<dbReference type="Proteomes" id="UP000281553">
    <property type="component" value="Unassembled WGS sequence"/>
</dbReference>
<dbReference type="EMBL" id="UYRU01041854">
    <property type="protein sequence ID" value="VDK70507.1"/>
    <property type="molecule type" value="Genomic_DNA"/>
</dbReference>
<dbReference type="PANTHER" id="PTHR21301:SF10">
    <property type="entry name" value="REVERSE TRANSCRIPTASE DOMAIN-CONTAINING PROTEIN"/>
    <property type="match status" value="1"/>
</dbReference>
<dbReference type="PANTHER" id="PTHR21301">
    <property type="entry name" value="REVERSE TRANSCRIPTASE"/>
    <property type="match status" value="1"/>
</dbReference>
<organism evidence="2 3">
    <name type="scientific">Dibothriocephalus latus</name>
    <name type="common">Fish tapeworm</name>
    <name type="synonym">Diphyllobothrium latum</name>
    <dbReference type="NCBI Taxonomy" id="60516"/>
    <lineage>
        <taxon>Eukaryota</taxon>
        <taxon>Metazoa</taxon>
        <taxon>Spiralia</taxon>
        <taxon>Lophotrochozoa</taxon>
        <taxon>Platyhelminthes</taxon>
        <taxon>Cestoda</taxon>
        <taxon>Eucestoda</taxon>
        <taxon>Diphyllobothriidea</taxon>
        <taxon>Diphyllobothriidae</taxon>
        <taxon>Dibothriocephalus</taxon>
    </lineage>
</organism>
<accession>A0A3P6SE58</accession>
<evidence type="ECO:0000313" key="2">
    <source>
        <dbReference type="EMBL" id="VDK70507.1"/>
    </source>
</evidence>
<gene>
    <name evidence="2" type="ORF">DILT_LOCUS2252</name>
</gene>
<keyword evidence="3" id="KW-1185">Reference proteome</keyword>
<sequence length="110" mass="13191">MIPFDVTSLFTFIPLNMAHEILRKRLDETYDEARYPLKIEHIAGLFEFFQETYFTFVGENYEQIKGTLRSPISRLLTELVLQELENTTFTQHELVIWCRYVEDMFVISMK</sequence>
<proteinExistence type="predicted"/>
<dbReference type="InterPro" id="IPR000477">
    <property type="entry name" value="RT_dom"/>
</dbReference>
<feature type="domain" description="Reverse transcriptase" evidence="1">
    <location>
        <begin position="1"/>
        <end position="110"/>
    </location>
</feature>
<reference evidence="2 3" key="1">
    <citation type="submission" date="2018-11" db="EMBL/GenBank/DDBJ databases">
        <authorList>
            <consortium name="Pathogen Informatics"/>
        </authorList>
    </citation>
    <scope>NUCLEOTIDE SEQUENCE [LARGE SCALE GENOMIC DNA]</scope>
</reference>
<dbReference type="OrthoDB" id="10047121at2759"/>
<dbReference type="PROSITE" id="PS50878">
    <property type="entry name" value="RT_POL"/>
    <property type="match status" value="1"/>
</dbReference>
<evidence type="ECO:0000259" key="1">
    <source>
        <dbReference type="PROSITE" id="PS50878"/>
    </source>
</evidence>